<dbReference type="GeneTree" id="ENSGT00940000177388"/>
<keyword evidence="3" id="KW-1185">Reference proteome</keyword>
<reference evidence="2 3" key="1">
    <citation type="submission" date="2022-01" db="EMBL/GenBank/DDBJ databases">
        <title>A chromosome-scale genome assembly of the false clownfish, Amphiprion ocellaris.</title>
        <authorList>
            <person name="Ryu T."/>
        </authorList>
    </citation>
    <scope>NUCLEOTIDE SEQUENCE [LARGE SCALE GENOMIC DNA]</scope>
</reference>
<dbReference type="Gene3D" id="3.10.100.10">
    <property type="entry name" value="Mannose-Binding Protein A, subunit A"/>
    <property type="match status" value="1"/>
</dbReference>
<dbReference type="OMA" id="NGRTKCA"/>
<sequence>MWMMEIWHVCFIYEHFPSISLLQIMSWFCSCLHQYQFIDELKTWGEAQQYCREKFTDLATVDNMEDVAQLIAAAGSGYSGRVWIGLYDNSRKPGPLGQMAQRKNSKTG</sequence>
<dbReference type="PANTHER" id="PTHR45784:SF3">
    <property type="entry name" value="C-TYPE LECTIN DOMAIN FAMILY 4 MEMBER K-LIKE-RELATED"/>
    <property type="match status" value="1"/>
</dbReference>
<evidence type="ECO:0000313" key="2">
    <source>
        <dbReference type="Ensembl" id="ENSAOCP00000021316.2"/>
    </source>
</evidence>
<reference evidence="2" key="2">
    <citation type="submission" date="2025-08" db="UniProtKB">
        <authorList>
            <consortium name="Ensembl"/>
        </authorList>
    </citation>
    <scope>IDENTIFICATION</scope>
</reference>
<reference evidence="2" key="3">
    <citation type="submission" date="2025-09" db="UniProtKB">
        <authorList>
            <consortium name="Ensembl"/>
        </authorList>
    </citation>
    <scope>IDENTIFICATION</scope>
</reference>
<proteinExistence type="predicted"/>
<dbReference type="Pfam" id="PF00059">
    <property type="entry name" value="Lectin_C"/>
    <property type="match status" value="1"/>
</dbReference>
<dbReference type="InterPro" id="IPR001304">
    <property type="entry name" value="C-type_lectin-like"/>
</dbReference>
<accession>A0A3Q1CQ16</accession>
<name>A0A3Q1CQ16_AMPOC</name>
<dbReference type="Ensembl" id="ENSAOCT00000010808.2">
    <property type="protein sequence ID" value="ENSAOCP00000021316.2"/>
    <property type="gene ID" value="ENSAOCG00000006006.2"/>
</dbReference>
<dbReference type="SUPFAM" id="SSF56436">
    <property type="entry name" value="C-type lectin-like"/>
    <property type="match status" value="1"/>
</dbReference>
<dbReference type="InterPro" id="IPR016186">
    <property type="entry name" value="C-type_lectin-like/link_sf"/>
</dbReference>
<dbReference type="Proteomes" id="UP001501940">
    <property type="component" value="Chromosome 23"/>
</dbReference>
<organism evidence="2 3">
    <name type="scientific">Amphiprion ocellaris</name>
    <name type="common">Clown anemonefish</name>
    <dbReference type="NCBI Taxonomy" id="80972"/>
    <lineage>
        <taxon>Eukaryota</taxon>
        <taxon>Metazoa</taxon>
        <taxon>Chordata</taxon>
        <taxon>Craniata</taxon>
        <taxon>Vertebrata</taxon>
        <taxon>Euteleostomi</taxon>
        <taxon>Actinopterygii</taxon>
        <taxon>Neopterygii</taxon>
        <taxon>Teleostei</taxon>
        <taxon>Neoteleostei</taxon>
        <taxon>Acanthomorphata</taxon>
        <taxon>Ovalentaria</taxon>
        <taxon>Pomacentridae</taxon>
        <taxon>Amphiprion</taxon>
    </lineage>
</organism>
<dbReference type="PANTHER" id="PTHR45784">
    <property type="entry name" value="C-TYPE LECTIN DOMAIN FAMILY 20 MEMBER A-RELATED"/>
    <property type="match status" value="1"/>
</dbReference>
<feature type="domain" description="C-type lectin" evidence="1">
    <location>
        <begin position="41"/>
        <end position="90"/>
    </location>
</feature>
<dbReference type="InterPro" id="IPR016187">
    <property type="entry name" value="CTDL_fold"/>
</dbReference>
<protein>
    <recommendedName>
        <fullName evidence="1">C-type lectin domain-containing protein</fullName>
    </recommendedName>
</protein>
<evidence type="ECO:0000259" key="1">
    <source>
        <dbReference type="Pfam" id="PF00059"/>
    </source>
</evidence>
<dbReference type="AlphaFoldDB" id="A0A3Q1CQ16"/>
<evidence type="ECO:0000313" key="3">
    <source>
        <dbReference type="Proteomes" id="UP001501940"/>
    </source>
</evidence>